<evidence type="ECO:0000313" key="6">
    <source>
        <dbReference type="Proteomes" id="UP000317093"/>
    </source>
</evidence>
<dbReference type="GO" id="GO:0044781">
    <property type="term" value="P:bacterial-type flagellum organization"/>
    <property type="evidence" value="ECO:0007669"/>
    <property type="project" value="UniProtKB-KW"/>
</dbReference>
<dbReference type="GO" id="GO:0006402">
    <property type="term" value="P:mRNA catabolic process"/>
    <property type="evidence" value="ECO:0007669"/>
    <property type="project" value="InterPro"/>
</dbReference>
<dbReference type="SUPFAM" id="SSF117130">
    <property type="entry name" value="CsrA-like"/>
    <property type="match status" value="1"/>
</dbReference>
<dbReference type="GO" id="GO:0045947">
    <property type="term" value="P:negative regulation of translational initiation"/>
    <property type="evidence" value="ECO:0007669"/>
    <property type="project" value="UniProtKB-UniRule"/>
</dbReference>
<comment type="subcellular location">
    <subcellularLocation>
        <location evidence="4">Cytoplasm</location>
    </subcellularLocation>
</comment>
<accession>A0A518BAC2</accession>
<keyword evidence="4" id="KW-0678">Repressor</keyword>
<dbReference type="GO" id="GO:0006109">
    <property type="term" value="P:regulation of carbohydrate metabolic process"/>
    <property type="evidence" value="ECO:0007669"/>
    <property type="project" value="InterPro"/>
</dbReference>
<gene>
    <name evidence="4" type="primary">csrA</name>
    <name evidence="5" type="ORF">Pan216_47680</name>
</gene>
<dbReference type="Pfam" id="PF02599">
    <property type="entry name" value="CsrA"/>
    <property type="match status" value="1"/>
</dbReference>
<keyword evidence="4" id="KW-1005">Bacterial flagellum biogenesis</keyword>
<dbReference type="EMBL" id="CP036279">
    <property type="protein sequence ID" value="QDU63887.1"/>
    <property type="molecule type" value="Genomic_DNA"/>
</dbReference>
<reference evidence="5 6" key="1">
    <citation type="submission" date="2019-02" db="EMBL/GenBank/DDBJ databases">
        <title>Deep-cultivation of Planctomycetes and their phenomic and genomic characterization uncovers novel biology.</title>
        <authorList>
            <person name="Wiegand S."/>
            <person name="Jogler M."/>
            <person name="Boedeker C."/>
            <person name="Pinto D."/>
            <person name="Vollmers J."/>
            <person name="Rivas-Marin E."/>
            <person name="Kohn T."/>
            <person name="Peeters S.H."/>
            <person name="Heuer A."/>
            <person name="Rast P."/>
            <person name="Oberbeckmann S."/>
            <person name="Bunk B."/>
            <person name="Jeske O."/>
            <person name="Meyerdierks A."/>
            <person name="Storesund J.E."/>
            <person name="Kallscheuer N."/>
            <person name="Luecker S."/>
            <person name="Lage O.M."/>
            <person name="Pohl T."/>
            <person name="Merkel B.J."/>
            <person name="Hornburger P."/>
            <person name="Mueller R.-W."/>
            <person name="Bruemmer F."/>
            <person name="Labrenz M."/>
            <person name="Spormann A.M."/>
            <person name="Op den Camp H."/>
            <person name="Overmann J."/>
            <person name="Amann R."/>
            <person name="Jetten M.S.M."/>
            <person name="Mascher T."/>
            <person name="Medema M.H."/>
            <person name="Devos D.P."/>
            <person name="Kaster A.-K."/>
            <person name="Ovreas L."/>
            <person name="Rohde M."/>
            <person name="Galperin M.Y."/>
            <person name="Jogler C."/>
        </authorList>
    </citation>
    <scope>NUCLEOTIDE SEQUENCE [LARGE SCALE GENOMIC DNA]</scope>
    <source>
        <strain evidence="5 6">Pan216</strain>
    </source>
</reference>
<organism evidence="5 6">
    <name type="scientific">Kolteria novifilia</name>
    <dbReference type="NCBI Taxonomy" id="2527975"/>
    <lineage>
        <taxon>Bacteria</taxon>
        <taxon>Pseudomonadati</taxon>
        <taxon>Planctomycetota</taxon>
        <taxon>Planctomycetia</taxon>
        <taxon>Kolteriales</taxon>
        <taxon>Kolteriaceae</taxon>
        <taxon>Kolteria</taxon>
    </lineage>
</organism>
<keyword evidence="3 4" id="KW-0694">RNA-binding</keyword>
<keyword evidence="1 4" id="KW-0963">Cytoplasm</keyword>
<dbReference type="InterPro" id="IPR036107">
    <property type="entry name" value="CsrA_sf"/>
</dbReference>
<proteinExistence type="inferred from homology"/>
<comment type="subunit">
    <text evidence="4">Homodimer; the beta-strands of each monomer intercalate to form a hydrophobic core, while the alpha-helices form wings that extend away from the core.</text>
</comment>
<evidence type="ECO:0000256" key="3">
    <source>
        <dbReference type="ARBA" id="ARBA00022884"/>
    </source>
</evidence>
<sequence length="61" mass="6760">MLVLTRRERQAIEIGYDIKVTVLSVRGNKVRIGIEAPGDCPIRREEIIDIEAGAEAELALV</sequence>
<evidence type="ECO:0000313" key="5">
    <source>
        <dbReference type="EMBL" id="QDU63887.1"/>
    </source>
</evidence>
<dbReference type="GO" id="GO:0048027">
    <property type="term" value="F:mRNA 5'-UTR binding"/>
    <property type="evidence" value="ECO:0007669"/>
    <property type="project" value="UniProtKB-UniRule"/>
</dbReference>
<keyword evidence="2 4" id="KW-0810">Translation regulation</keyword>
<dbReference type="AlphaFoldDB" id="A0A518BAC2"/>
<evidence type="ECO:0000256" key="1">
    <source>
        <dbReference type="ARBA" id="ARBA00022490"/>
    </source>
</evidence>
<dbReference type="Gene3D" id="2.60.40.4380">
    <property type="entry name" value="Translational regulator CsrA"/>
    <property type="match status" value="1"/>
</dbReference>
<dbReference type="Proteomes" id="UP000317093">
    <property type="component" value="Chromosome"/>
</dbReference>
<dbReference type="GO" id="GO:0005829">
    <property type="term" value="C:cytosol"/>
    <property type="evidence" value="ECO:0007669"/>
    <property type="project" value="TreeGrafter"/>
</dbReference>
<keyword evidence="6" id="KW-1185">Reference proteome</keyword>
<evidence type="ECO:0000256" key="2">
    <source>
        <dbReference type="ARBA" id="ARBA00022845"/>
    </source>
</evidence>
<comment type="function">
    <text evidence="4">A translational regulator that binds mRNA to regulate translation initiation and/or mRNA stability. Usually binds in the 5'-UTR at or near the Shine-Dalgarno sequence preventing ribosome-binding, thus repressing translation. Its main target seems to be the major flagellin gene, while its function is anatagonized by FliW.</text>
</comment>
<dbReference type="KEGG" id="knv:Pan216_47680"/>
<protein>
    <recommendedName>
        <fullName evidence="4">Translational regulator CsrA</fullName>
    </recommendedName>
</protein>
<dbReference type="HAMAP" id="MF_00167">
    <property type="entry name" value="CsrA"/>
    <property type="match status" value="1"/>
</dbReference>
<evidence type="ECO:0000256" key="4">
    <source>
        <dbReference type="HAMAP-Rule" id="MF_00167"/>
    </source>
</evidence>
<dbReference type="PANTHER" id="PTHR34984:SF1">
    <property type="entry name" value="CARBON STORAGE REGULATOR"/>
    <property type="match status" value="1"/>
</dbReference>
<dbReference type="RefSeq" id="WP_145261693.1">
    <property type="nucleotide sequence ID" value="NZ_CP036279.1"/>
</dbReference>
<dbReference type="InterPro" id="IPR003751">
    <property type="entry name" value="CsrA"/>
</dbReference>
<dbReference type="PANTHER" id="PTHR34984">
    <property type="entry name" value="CARBON STORAGE REGULATOR"/>
    <property type="match status" value="1"/>
</dbReference>
<dbReference type="GO" id="GO:1902208">
    <property type="term" value="P:regulation of bacterial-type flagellum assembly"/>
    <property type="evidence" value="ECO:0007669"/>
    <property type="project" value="UniProtKB-UniRule"/>
</dbReference>
<dbReference type="OrthoDB" id="289081at2"/>
<name>A0A518BAC2_9BACT</name>
<comment type="similarity">
    <text evidence="4">Belongs to the CsrA/RsmA family.</text>
</comment>